<evidence type="ECO:0000256" key="1">
    <source>
        <dbReference type="SAM" id="MobiDB-lite"/>
    </source>
</evidence>
<reference evidence="2" key="1">
    <citation type="submission" date="2009-10" db="EMBL/GenBank/DDBJ databases">
        <title>The genome sequence of Streptomyces sviceus strain ATCC 29083.</title>
        <authorList>
            <consortium name="The Broad Institute Genome Sequencing Platform"/>
            <consortium name="Broad Institute Microbial Sequencing Center"/>
            <person name="Fischbach M."/>
            <person name="Godfrey P."/>
            <person name="Ward D."/>
            <person name="Young S."/>
            <person name="Zeng Q."/>
            <person name="Koehrsen M."/>
            <person name="Alvarado L."/>
            <person name="Berlin A.M."/>
            <person name="Bochicchio J."/>
            <person name="Borenstein D."/>
            <person name="Chapman S.B."/>
            <person name="Chen Z."/>
            <person name="Engels R."/>
            <person name="Freedman E."/>
            <person name="Gellesch M."/>
            <person name="Goldberg J."/>
            <person name="Griggs A."/>
            <person name="Gujja S."/>
            <person name="Heilman E.R."/>
            <person name="Heiman D.I."/>
            <person name="Hepburn T.A."/>
            <person name="Howarth C."/>
            <person name="Jen D."/>
            <person name="Larson L."/>
            <person name="Lewis B."/>
            <person name="Mehta T."/>
            <person name="Park D."/>
            <person name="Pearson M."/>
            <person name="Richards J."/>
            <person name="Roberts A."/>
            <person name="Saif S."/>
            <person name="Shea T.D."/>
            <person name="Shenoy N."/>
            <person name="Sisk P."/>
            <person name="Stolte C."/>
            <person name="Sykes S.N."/>
            <person name="Thomson T."/>
            <person name="Walk T."/>
            <person name="White J."/>
            <person name="Yandava C."/>
            <person name="Straight P."/>
            <person name="Clardy J."/>
            <person name="Hung D."/>
            <person name="Kolter R."/>
            <person name="Mekalanos J."/>
            <person name="Walker S."/>
            <person name="Walsh C.T."/>
            <person name="Wieland-Brown L.C."/>
            <person name="Haas B."/>
            <person name="Nusbaum C."/>
            <person name="Birren B."/>
        </authorList>
    </citation>
    <scope>NUCLEOTIDE SEQUENCE [LARGE SCALE GENOMIC DNA]</scope>
    <source>
        <strain evidence="2">ATCC 29083</strain>
    </source>
</reference>
<accession>D6XB64</accession>
<dbReference type="Proteomes" id="UP000002785">
    <property type="component" value="Chromosome"/>
</dbReference>
<proteinExistence type="predicted"/>
<gene>
    <name evidence="2" type="ORF">SSEG_11270</name>
</gene>
<name>D6XB64_STRX2</name>
<keyword evidence="3" id="KW-1185">Reference proteome</keyword>
<dbReference type="AlphaFoldDB" id="D6XB64"/>
<dbReference type="HOGENOM" id="CLU_093866_0_0_11"/>
<organism evidence="2 3">
    <name type="scientific">Streptomyces sviceus (strain ATCC 29083 / DSM 924 / JCM 4929 / NBRC 13980 / NCIMB 11184 / NRRL 5439 / UC 5370)</name>
    <dbReference type="NCBI Taxonomy" id="463191"/>
    <lineage>
        <taxon>Bacteria</taxon>
        <taxon>Bacillati</taxon>
        <taxon>Actinomycetota</taxon>
        <taxon>Actinomycetes</taxon>
        <taxon>Kitasatosporales</taxon>
        <taxon>Streptomycetaceae</taxon>
        <taxon>Streptomyces</taxon>
    </lineage>
</organism>
<dbReference type="InterPro" id="IPR006311">
    <property type="entry name" value="TAT_signal"/>
</dbReference>
<evidence type="ECO:0000313" key="2">
    <source>
        <dbReference type="EMBL" id="EFH29013.1"/>
    </source>
</evidence>
<dbReference type="PROSITE" id="PS51318">
    <property type="entry name" value="TAT"/>
    <property type="match status" value="1"/>
</dbReference>
<dbReference type="EMBL" id="CM000951">
    <property type="protein sequence ID" value="EFH29013.1"/>
    <property type="molecule type" value="Genomic_DNA"/>
</dbReference>
<dbReference type="eggNOG" id="ENOG5032U94">
    <property type="taxonomic scope" value="Bacteria"/>
</dbReference>
<feature type="region of interest" description="Disordered" evidence="1">
    <location>
        <begin position="1"/>
        <end position="33"/>
    </location>
</feature>
<sequence length="238" mass="25534">MTHRSHRSHPSQSTLSDRTDVTLSSPHPPRRRVLRTGLGLTAAAGLATLAVPSPASASTRTAADGSPAHHTSANRLSRRNRRPTPREPLGTRQVPGSSVSVALRIGEAATVLVHVIRRYHYEIDTLVDGEVIGFRPADGTLKGRATNHASGTAVAIRPTWYPDGAKGGLFPHQLATVRDILKECQDVVAWGGDFRRPNESHFQIDVAPSDARLKRLAARIRGWEDIPGQGAGTLSLGA</sequence>
<evidence type="ECO:0000313" key="3">
    <source>
        <dbReference type="Proteomes" id="UP000002785"/>
    </source>
</evidence>
<protein>
    <recommendedName>
        <fullName evidence="4">Peptidase M15C domain-containing protein</fullName>
    </recommendedName>
</protein>
<feature type="compositionally biased region" description="Polar residues" evidence="1">
    <location>
        <begin position="10"/>
        <end position="25"/>
    </location>
</feature>
<feature type="compositionally biased region" description="Low complexity" evidence="1">
    <location>
        <begin position="53"/>
        <end position="63"/>
    </location>
</feature>
<feature type="region of interest" description="Disordered" evidence="1">
    <location>
        <begin position="53"/>
        <end position="97"/>
    </location>
</feature>
<evidence type="ECO:0008006" key="4">
    <source>
        <dbReference type="Google" id="ProtNLM"/>
    </source>
</evidence>